<dbReference type="InterPro" id="IPR051321">
    <property type="entry name" value="PHA/PHB_synthase"/>
</dbReference>
<evidence type="ECO:0000313" key="4">
    <source>
        <dbReference type="EMBL" id="MDA0161701.1"/>
    </source>
</evidence>
<dbReference type="AlphaFoldDB" id="A0A9X3S334"/>
<feature type="domain" description="Poly-beta-hydroxybutyrate polymerase N-terminal" evidence="3">
    <location>
        <begin position="65"/>
        <end position="231"/>
    </location>
</feature>
<accession>A0A9X3S334</accession>
<evidence type="ECO:0000256" key="1">
    <source>
        <dbReference type="ARBA" id="ARBA00022679"/>
    </source>
</evidence>
<sequence length="544" mass="57905">MSDAPIQAALDVMLTDGGGPHLVPPVGFATGLARRPHKAARRIGGLGAELARVAAGRSTAAPGKRDRRYADPAWSSSWLYRRILQAHLAVGDAADGLIDDAQLDWRAERQTRFAVGNLLDALAPSNFPLTNPAVVKAIVDQGGLNLVRGARNFAGDFPHLPSTVDTAPFAVGENLAVTPGHVVLRTEVFELIRYTPQTEQVHPTPVLFAPPTINKYYVLDLAPGRSLVEYLVGRGHQVFAISWRNPDAEQGHFDFDTYAAAILEARDTAAALTGSAAVHLNAACSGGILTAGLLGHLAAEGRLGEIASVTLMVAALDNARAGTTSAFTSREVAAAAVADSARRGYVAGEALSGVFAWLRPNDLVWNYVVNQYLLGKQPPAFDVLFWNQDTVRLAAGLHRDFIRLALDNALVEPGAMQVLGSAVDLGAVDLDSYVVAGLTDHIIPWENAYRSTQLLGGESRFVLSTSGHIQALVNPPGEESRASYRVAGENPETAEAWSAQAATVPGSWWPDYDQWLAARSGVPVAAPKIRNRGAKAPGSYVHVR</sequence>
<keyword evidence="2" id="KW-0012">Acyltransferase</keyword>
<keyword evidence="4" id="KW-0378">Hydrolase</keyword>
<organism evidence="4 5">
    <name type="scientific">Solirubrobacter ginsenosidimutans</name>
    <dbReference type="NCBI Taxonomy" id="490573"/>
    <lineage>
        <taxon>Bacteria</taxon>
        <taxon>Bacillati</taxon>
        <taxon>Actinomycetota</taxon>
        <taxon>Thermoleophilia</taxon>
        <taxon>Solirubrobacterales</taxon>
        <taxon>Solirubrobacteraceae</taxon>
        <taxon>Solirubrobacter</taxon>
    </lineage>
</organism>
<dbReference type="GO" id="GO:0042619">
    <property type="term" value="P:poly-hydroxybutyrate biosynthetic process"/>
    <property type="evidence" value="ECO:0007669"/>
    <property type="project" value="InterPro"/>
</dbReference>
<gene>
    <name evidence="4" type="ORF">OM076_15590</name>
</gene>
<dbReference type="SUPFAM" id="SSF53474">
    <property type="entry name" value="alpha/beta-Hydrolases"/>
    <property type="match status" value="1"/>
</dbReference>
<dbReference type="PANTHER" id="PTHR36837:SF5">
    <property type="entry name" value="POLY-3-HYDROXYBUTYRATE SYNTHASE"/>
    <property type="match status" value="1"/>
</dbReference>
<keyword evidence="1" id="KW-0808">Transferase</keyword>
<reference evidence="4" key="1">
    <citation type="submission" date="2022-10" db="EMBL/GenBank/DDBJ databases">
        <title>The WGS of Solirubrobacter ginsenosidimutans DSM 21036.</title>
        <authorList>
            <person name="Jiang Z."/>
        </authorList>
    </citation>
    <scope>NUCLEOTIDE SEQUENCE</scope>
    <source>
        <strain evidence="4">DSM 21036</strain>
    </source>
</reference>
<dbReference type="RefSeq" id="WP_270040916.1">
    <property type="nucleotide sequence ID" value="NZ_JAPDOD010000013.1"/>
</dbReference>
<evidence type="ECO:0000313" key="5">
    <source>
        <dbReference type="Proteomes" id="UP001149140"/>
    </source>
</evidence>
<dbReference type="Pfam" id="PF07167">
    <property type="entry name" value="PhaC_N"/>
    <property type="match status" value="1"/>
</dbReference>
<dbReference type="GO" id="GO:0016787">
    <property type="term" value="F:hydrolase activity"/>
    <property type="evidence" value="ECO:0007669"/>
    <property type="project" value="UniProtKB-KW"/>
</dbReference>
<proteinExistence type="predicted"/>
<dbReference type="InterPro" id="IPR010941">
    <property type="entry name" value="PhaC_N"/>
</dbReference>
<evidence type="ECO:0000259" key="3">
    <source>
        <dbReference type="Pfam" id="PF07167"/>
    </source>
</evidence>
<dbReference type="EMBL" id="JAPDOD010000013">
    <property type="protein sequence ID" value="MDA0161701.1"/>
    <property type="molecule type" value="Genomic_DNA"/>
</dbReference>
<dbReference type="GO" id="GO:0016746">
    <property type="term" value="F:acyltransferase activity"/>
    <property type="evidence" value="ECO:0007669"/>
    <property type="project" value="UniProtKB-KW"/>
</dbReference>
<keyword evidence="5" id="KW-1185">Reference proteome</keyword>
<evidence type="ECO:0000256" key="2">
    <source>
        <dbReference type="ARBA" id="ARBA00023315"/>
    </source>
</evidence>
<dbReference type="Gene3D" id="3.40.50.1820">
    <property type="entry name" value="alpha/beta hydrolase"/>
    <property type="match status" value="1"/>
</dbReference>
<comment type="caution">
    <text evidence="4">The sequence shown here is derived from an EMBL/GenBank/DDBJ whole genome shotgun (WGS) entry which is preliminary data.</text>
</comment>
<protein>
    <submittedName>
        <fullName evidence="4">Alpha/beta fold hydrolase</fullName>
    </submittedName>
</protein>
<dbReference type="PANTHER" id="PTHR36837">
    <property type="entry name" value="POLY(3-HYDROXYALKANOATE) POLYMERASE SUBUNIT PHAC"/>
    <property type="match status" value="1"/>
</dbReference>
<dbReference type="InterPro" id="IPR029058">
    <property type="entry name" value="AB_hydrolase_fold"/>
</dbReference>
<dbReference type="Proteomes" id="UP001149140">
    <property type="component" value="Unassembled WGS sequence"/>
</dbReference>
<name>A0A9X3S334_9ACTN</name>